<sequence length="71" mass="8271">MIKWLNIIEFANALGISRNTFKKYYLNAIPPQRKTGNRMYWTSDTVEKTIKQVQSGELIINTQSTHNINNI</sequence>
<name>L2F6T1_9GAMM</name>
<protein>
    <recommendedName>
        <fullName evidence="3">HTH merR-type domain-containing protein</fullName>
    </recommendedName>
</protein>
<gene>
    <name evidence="1" type="ORF">MOMA_08511</name>
</gene>
<accession>L2F6T1</accession>
<evidence type="ECO:0000313" key="1">
    <source>
        <dbReference type="EMBL" id="ELA08590.1"/>
    </source>
</evidence>
<dbReference type="PATRIC" id="fig|1230338.3.peg.1824"/>
<proteinExistence type="predicted"/>
<evidence type="ECO:0008006" key="3">
    <source>
        <dbReference type="Google" id="ProtNLM"/>
    </source>
</evidence>
<comment type="caution">
    <text evidence="1">The sequence shown here is derived from an EMBL/GenBank/DDBJ whole genome shotgun (WGS) entry which is preliminary data.</text>
</comment>
<dbReference type="EMBL" id="ANIN01000002">
    <property type="protein sequence ID" value="ELA08590.1"/>
    <property type="molecule type" value="Genomic_DNA"/>
</dbReference>
<keyword evidence="2" id="KW-1185">Reference proteome</keyword>
<dbReference type="Proteomes" id="UP000023795">
    <property type="component" value="Unassembled WGS sequence"/>
</dbReference>
<organism evidence="1 2">
    <name type="scientific">Moraxella macacae 0408225</name>
    <dbReference type="NCBI Taxonomy" id="1230338"/>
    <lineage>
        <taxon>Bacteria</taxon>
        <taxon>Pseudomonadati</taxon>
        <taxon>Pseudomonadota</taxon>
        <taxon>Gammaproteobacteria</taxon>
        <taxon>Moraxellales</taxon>
        <taxon>Moraxellaceae</taxon>
        <taxon>Moraxella</taxon>
    </lineage>
</organism>
<reference evidence="1 2" key="1">
    <citation type="journal article" date="2013" name="Genome Announc.">
        <title>Genome Sequence of Moraxella macacae 0408225, a Novel Bacterial Species Isolated from a Cynomolgus Macaque with Epistaxis.</title>
        <authorList>
            <person name="Ladner J.T."/>
            <person name="Whitehouse C.A."/>
            <person name="Koroleva G.I."/>
            <person name="Palacios G.F."/>
        </authorList>
    </citation>
    <scope>NUCLEOTIDE SEQUENCE [LARGE SCALE GENOMIC DNA]</scope>
    <source>
        <strain evidence="1 2">0408225</strain>
    </source>
</reference>
<dbReference type="AlphaFoldDB" id="L2F6T1"/>
<evidence type="ECO:0000313" key="2">
    <source>
        <dbReference type="Proteomes" id="UP000023795"/>
    </source>
</evidence>